<dbReference type="GO" id="GO:0042597">
    <property type="term" value="C:periplasmic space"/>
    <property type="evidence" value="ECO:0007669"/>
    <property type="project" value="InterPro"/>
</dbReference>
<dbReference type="EMBL" id="PSYR01000002">
    <property type="protein sequence ID" value="RCN56881.1"/>
    <property type="molecule type" value="Genomic_DNA"/>
</dbReference>
<dbReference type="AlphaFoldDB" id="A0A1C2G4T7"/>
<dbReference type="InterPro" id="IPR008939">
    <property type="entry name" value="Lytic_TGlycosylase_superhlx_U"/>
</dbReference>
<dbReference type="Gene3D" id="1.10.530.10">
    <property type="match status" value="1"/>
</dbReference>
<dbReference type="Gene3D" id="1.10.1240.20">
    <property type="entry name" value="Lytic transglycosylase, superhelical linker domain"/>
    <property type="match status" value="1"/>
</dbReference>
<dbReference type="PANTHER" id="PTHR37423:SF5">
    <property type="entry name" value="SOLUBLE LYTIC MUREIN TRANSGLYCOSYLASE"/>
    <property type="match status" value="1"/>
</dbReference>
<dbReference type="Gene3D" id="1.25.20.10">
    <property type="entry name" value="Bacterial muramidases"/>
    <property type="match status" value="1"/>
</dbReference>
<evidence type="ECO:0000313" key="3">
    <source>
        <dbReference type="EMBL" id="RCN56881.1"/>
    </source>
</evidence>
<organism evidence="3 4">
    <name type="scientific">Acidiferrobacter thiooxydans</name>
    <dbReference type="NCBI Taxonomy" id="163359"/>
    <lineage>
        <taxon>Bacteria</taxon>
        <taxon>Pseudomonadati</taxon>
        <taxon>Pseudomonadota</taxon>
        <taxon>Gammaproteobacteria</taxon>
        <taxon>Acidiferrobacterales</taxon>
        <taxon>Acidiferrobacteraceae</taxon>
        <taxon>Acidiferrobacter</taxon>
    </lineage>
</organism>
<dbReference type="Pfam" id="PF14718">
    <property type="entry name" value="SLT_L"/>
    <property type="match status" value="1"/>
</dbReference>
<sequence>MRLAQTFVLALAFSSVAYANTPLALDRLRYRQALTALNEARYGEFRHLYHELNGYIARPYLRYHYLMDRMRHDRARAVAAFLARYPQLPVTAKLRRAWLKFLAHRHDDKRFLAAYEPSLDTDVSLHCYDLAARARAGQDVASAVRALWLTGQSLPRSCQGLTAHWLRAGGASQSLLWARTKLAMQAGNVTLVKRLRPALSPTHALWVHRWLVLTAHPAHALAHIEYPLTLKLARHMVRAAVVALGWRSPTLAMSLWQQLRARQPLPGEDNNYVLRGLGLIAAKDHLPEALPWLSAAVPRTHDGRLVRWRVRAALRERAWGDVLMFIDAMPSAMQHRQEWQYWRARALAASGHARAAQAIFAKLAGRFGYYGFLAADRLGRPYHIPNVPLTEPAGLLRAVDRLPGIRMAHELFRLHQHREARAQWFQALQGLSEDQIEAAGLLASRWGWRDCAILTVAGTQAKHALGIRFPLLYRSLIEADAGRNKIDAAWVYGIIRQESAFIFDARSDAGALGLMQLMPLTGFLTAGEIHLPITGDRDLLDVATNVDVGTHYLADVLLRARGQEPVATAAYNAGPTAAISWLPVRTPLPADIWIETIPYRQTRGYVKNVLAFTAIYDYLLKGRQDALLTRMKPITPAVELAANGG</sequence>
<dbReference type="InterPro" id="IPR008258">
    <property type="entry name" value="Transglycosylase_SLT_dom_1"/>
</dbReference>
<protein>
    <submittedName>
        <fullName evidence="3">Uncharacterized protein</fullName>
    </submittedName>
</protein>
<keyword evidence="2" id="KW-0732">Signal</keyword>
<keyword evidence="4" id="KW-1185">Reference proteome</keyword>
<dbReference type="PANTHER" id="PTHR37423">
    <property type="entry name" value="SOLUBLE LYTIC MUREIN TRANSGLYCOSYLASE-RELATED"/>
    <property type="match status" value="1"/>
</dbReference>
<reference evidence="3 4" key="1">
    <citation type="submission" date="2018-02" db="EMBL/GenBank/DDBJ databases">
        <title>Insights into the biology of acidophilic members of the Acidiferrobacteraceae family derived from comparative genomic analyses.</title>
        <authorList>
            <person name="Issotta F."/>
            <person name="Thyssen C."/>
            <person name="Mena C."/>
            <person name="Moya A."/>
            <person name="Bellenberg S."/>
            <person name="Sproer C."/>
            <person name="Covarrubias P.C."/>
            <person name="Sand W."/>
            <person name="Quatrini R."/>
            <person name="Vera M."/>
        </authorList>
    </citation>
    <scope>NUCLEOTIDE SEQUENCE [LARGE SCALE GENOMIC DNA]</scope>
    <source>
        <strain evidence="4">m-1</strain>
    </source>
</reference>
<dbReference type="STRING" id="163359.A9R16_06185"/>
<dbReference type="Pfam" id="PF00760">
    <property type="entry name" value="Cucumo_coat"/>
    <property type="match status" value="1"/>
</dbReference>
<gene>
    <name evidence="3" type="ORF">C4900_14175</name>
</gene>
<dbReference type="OrthoDB" id="92254at2"/>
<dbReference type="Pfam" id="PF01464">
    <property type="entry name" value="SLT"/>
    <property type="match status" value="1"/>
</dbReference>
<dbReference type="SUPFAM" id="SSF53955">
    <property type="entry name" value="Lysozyme-like"/>
    <property type="match status" value="1"/>
</dbReference>
<dbReference type="CDD" id="cd13401">
    <property type="entry name" value="Slt70-like"/>
    <property type="match status" value="1"/>
</dbReference>
<comment type="caution">
    <text evidence="3">The sequence shown here is derived from an EMBL/GenBank/DDBJ whole genome shotgun (WGS) entry which is preliminary data.</text>
</comment>
<proteinExistence type="inferred from homology"/>
<dbReference type="InterPro" id="IPR012289">
    <property type="entry name" value="Lytic_TGlycosylase_superhlx_L"/>
</dbReference>
<comment type="similarity">
    <text evidence="1">Belongs to the transglycosylase Slt family.</text>
</comment>
<dbReference type="RefSeq" id="WP_065968660.1">
    <property type="nucleotide sequence ID" value="NZ_CP080624.1"/>
</dbReference>
<accession>A0A1C2G4T7</accession>
<evidence type="ECO:0000313" key="4">
    <source>
        <dbReference type="Proteomes" id="UP000253250"/>
    </source>
</evidence>
<dbReference type="InterPro" id="IPR023346">
    <property type="entry name" value="Lysozyme-like_dom_sf"/>
</dbReference>
<name>A0A1C2G4T7_9GAMM</name>
<dbReference type="Proteomes" id="UP000253250">
    <property type="component" value="Unassembled WGS sequence"/>
</dbReference>
<dbReference type="GO" id="GO:0004553">
    <property type="term" value="F:hydrolase activity, hydrolyzing O-glycosyl compounds"/>
    <property type="evidence" value="ECO:0007669"/>
    <property type="project" value="InterPro"/>
</dbReference>
<dbReference type="SUPFAM" id="SSF48435">
    <property type="entry name" value="Bacterial muramidases"/>
    <property type="match status" value="1"/>
</dbReference>
<evidence type="ECO:0000256" key="1">
    <source>
        <dbReference type="ARBA" id="ARBA00007734"/>
    </source>
</evidence>
<dbReference type="InterPro" id="IPR037061">
    <property type="entry name" value="Lytic_TGlycoase_superhlx_L_sf"/>
</dbReference>
<evidence type="ECO:0000256" key="2">
    <source>
        <dbReference type="ARBA" id="ARBA00022729"/>
    </source>
</evidence>